<feature type="region of interest" description="Disordered" evidence="2">
    <location>
        <begin position="211"/>
        <end position="334"/>
    </location>
</feature>
<accession>A0ABM1YCC2</accession>
<dbReference type="InterPro" id="IPR018379">
    <property type="entry name" value="BEN_domain"/>
</dbReference>
<feature type="compositionally biased region" description="Polar residues" evidence="2">
    <location>
        <begin position="114"/>
        <end position="126"/>
    </location>
</feature>
<feature type="domain" description="BEN" evidence="3">
    <location>
        <begin position="637"/>
        <end position="779"/>
    </location>
</feature>
<keyword evidence="5" id="KW-1185">Reference proteome</keyword>
<sequence>MGKKYVPVAKRKLRAAVNSKNLEFLTNPKQEQAKGGVPVKPGTPKGASEPEPIPVGRPAGGKNNLPATKTVVAQQPRIWKAAVPFKPSAPKGSSDPELVPVDRPAVRRKRIPATKTNVVQQSQTWKATAPVKPGAPKGTSEPEPVSVDQSAIRKRSLPATKANVVQQSQICKTAVPVKPGAPKGTTAPEPVPVDRPAVSKKRISALKVLTNAEQELDRGGIPVKPDKPEGTPEPEPVPVGRPAVDKKYHPATKTDVAQQPQIRKATAPGKPVAPKGTCQPEPISVDRLAVRKRSPPATKTAEAQQSKILKAAVPNKPGAPKQTSEPDPVPVGRSVVSKRSIPTTKAVEAQHSQVWKAAGGEGTGFQMIKRTSAKTTAPGTIRFTERKPNVSPVKPQRLNTMEFLLDWEETDFPEQLQQLDVPMEFLQDWEETYVPDIIHPQASDEDRSVSGSSTSPNVSLEIPVSKKHVLEHTPKKLQVLREKPVTLQNSDSGSSTSPDMLEIASKVANDSQAFRQHSASFGISHPGSLMFLELPVAENRQIATNTMYAAKEVPDELDIFDSDEENQAQESDPGSKVCRCGQQSTFEELMKENALLKKKVNKLKKAYLEATNRTINLTDTLTSKVLGTHGEDKTFTEEDGYPSAQQLKAMSNQAIRSDYIFVKLLMEELWPEGFYNRSVTGRASNNPFGRPPAGGRTVPNLPPSVPRIPLEKDKVEYIKGNLHCIYACLTISNLKLYAFPARLVEHRVFRGDTPAVAKTAADAATSLMKRVLSYYGKSG</sequence>
<evidence type="ECO:0000313" key="4">
    <source>
        <dbReference type="EnsemblMetazoa" id="AALFPA23_007852.P10497"/>
    </source>
</evidence>
<evidence type="ECO:0000256" key="1">
    <source>
        <dbReference type="SAM" id="Coils"/>
    </source>
</evidence>
<proteinExistence type="predicted"/>
<protein>
    <recommendedName>
        <fullName evidence="3">BEN domain-containing protein</fullName>
    </recommendedName>
</protein>
<reference evidence="4" key="2">
    <citation type="submission" date="2025-05" db="UniProtKB">
        <authorList>
            <consortium name="EnsemblMetazoa"/>
        </authorList>
    </citation>
    <scope>IDENTIFICATION</scope>
    <source>
        <strain evidence="4">Foshan</strain>
    </source>
</reference>
<dbReference type="Proteomes" id="UP000069940">
    <property type="component" value="Unassembled WGS sequence"/>
</dbReference>
<feature type="region of interest" description="Disordered" evidence="2">
    <location>
        <begin position="24"/>
        <end position="66"/>
    </location>
</feature>
<feature type="region of interest" description="Disordered" evidence="2">
    <location>
        <begin position="85"/>
        <end position="198"/>
    </location>
</feature>
<reference evidence="5" key="1">
    <citation type="journal article" date="2015" name="Proc. Natl. Acad. Sci. U.S.A.">
        <title>Genome sequence of the Asian Tiger mosquito, Aedes albopictus, reveals insights into its biology, genetics, and evolution.</title>
        <authorList>
            <person name="Chen X.G."/>
            <person name="Jiang X."/>
            <person name="Gu J."/>
            <person name="Xu M."/>
            <person name="Wu Y."/>
            <person name="Deng Y."/>
            <person name="Zhang C."/>
            <person name="Bonizzoni M."/>
            <person name="Dermauw W."/>
            <person name="Vontas J."/>
            <person name="Armbruster P."/>
            <person name="Huang X."/>
            <person name="Yang Y."/>
            <person name="Zhang H."/>
            <person name="He W."/>
            <person name="Peng H."/>
            <person name="Liu Y."/>
            <person name="Wu K."/>
            <person name="Chen J."/>
            <person name="Lirakis M."/>
            <person name="Topalis P."/>
            <person name="Van Leeuwen T."/>
            <person name="Hall A.B."/>
            <person name="Jiang X."/>
            <person name="Thorpe C."/>
            <person name="Mueller R.L."/>
            <person name="Sun C."/>
            <person name="Waterhouse R.M."/>
            <person name="Yan G."/>
            <person name="Tu Z.J."/>
            <person name="Fang X."/>
            <person name="James A.A."/>
        </authorList>
    </citation>
    <scope>NUCLEOTIDE SEQUENCE [LARGE SCALE GENOMIC DNA]</scope>
    <source>
        <strain evidence="5">Foshan</strain>
    </source>
</reference>
<dbReference type="EnsemblMetazoa" id="AALFPA23_007852.R10497">
    <property type="protein sequence ID" value="AALFPA23_007852.P10497"/>
    <property type="gene ID" value="AALFPA23_007852"/>
</dbReference>
<evidence type="ECO:0000259" key="3">
    <source>
        <dbReference type="PROSITE" id="PS51457"/>
    </source>
</evidence>
<dbReference type="GeneID" id="109398301"/>
<feature type="compositionally biased region" description="Low complexity" evidence="2">
    <location>
        <begin position="34"/>
        <end position="46"/>
    </location>
</feature>
<name>A0ABM1YCC2_AEDAL</name>
<dbReference type="RefSeq" id="XP_029724526.1">
    <property type="nucleotide sequence ID" value="XM_029868666.2"/>
</dbReference>
<organism evidence="4 5">
    <name type="scientific">Aedes albopictus</name>
    <name type="common">Asian tiger mosquito</name>
    <name type="synonym">Stegomyia albopicta</name>
    <dbReference type="NCBI Taxonomy" id="7160"/>
    <lineage>
        <taxon>Eukaryota</taxon>
        <taxon>Metazoa</taxon>
        <taxon>Ecdysozoa</taxon>
        <taxon>Arthropoda</taxon>
        <taxon>Hexapoda</taxon>
        <taxon>Insecta</taxon>
        <taxon>Pterygota</taxon>
        <taxon>Neoptera</taxon>
        <taxon>Endopterygota</taxon>
        <taxon>Diptera</taxon>
        <taxon>Nematocera</taxon>
        <taxon>Culicoidea</taxon>
        <taxon>Culicidae</taxon>
        <taxon>Culicinae</taxon>
        <taxon>Aedini</taxon>
        <taxon>Aedes</taxon>
        <taxon>Stegomyia</taxon>
    </lineage>
</organism>
<keyword evidence="1" id="KW-0175">Coiled coil</keyword>
<feature type="coiled-coil region" evidence="1">
    <location>
        <begin position="586"/>
        <end position="613"/>
    </location>
</feature>
<dbReference type="PROSITE" id="PS51457">
    <property type="entry name" value="BEN"/>
    <property type="match status" value="1"/>
</dbReference>
<evidence type="ECO:0000313" key="5">
    <source>
        <dbReference type="Proteomes" id="UP000069940"/>
    </source>
</evidence>
<evidence type="ECO:0000256" key="2">
    <source>
        <dbReference type="SAM" id="MobiDB-lite"/>
    </source>
</evidence>